<dbReference type="Gene3D" id="3.40.50.1000">
    <property type="entry name" value="HAD superfamily/HAD-like"/>
    <property type="match status" value="1"/>
</dbReference>
<accession>A0A921TGM4</accession>
<dbReference type="PANTHER" id="PTHR43434">
    <property type="entry name" value="PHOSPHOGLYCOLATE PHOSPHATASE"/>
    <property type="match status" value="1"/>
</dbReference>
<evidence type="ECO:0000256" key="4">
    <source>
        <dbReference type="ARBA" id="ARBA00013078"/>
    </source>
</evidence>
<comment type="similarity">
    <text evidence="3">Belongs to the HAD-like hydrolase superfamily. CbbY/CbbZ/Gph/YieH family.</text>
</comment>
<dbReference type="NCBIfam" id="TIGR01549">
    <property type="entry name" value="HAD-SF-IA-v1"/>
    <property type="match status" value="1"/>
</dbReference>
<organism evidence="5 6">
    <name type="scientific">Profundibacterium mesophilum KAUST100406-0324</name>
    <dbReference type="NCBI Taxonomy" id="1037889"/>
    <lineage>
        <taxon>Bacteria</taxon>
        <taxon>Pseudomonadati</taxon>
        <taxon>Pseudomonadota</taxon>
        <taxon>Alphaproteobacteria</taxon>
        <taxon>Rhodobacterales</taxon>
        <taxon>Roseobacteraceae</taxon>
        <taxon>Profundibacterium</taxon>
    </lineage>
</organism>
<dbReference type="RefSeq" id="WP_159963553.1">
    <property type="nucleotide sequence ID" value="NZ_APKE01000001.1"/>
</dbReference>
<dbReference type="EMBL" id="APKE01000001">
    <property type="protein sequence ID" value="KAF0677579.1"/>
    <property type="molecule type" value="Genomic_DNA"/>
</dbReference>
<keyword evidence="5" id="KW-0378">Hydrolase</keyword>
<comment type="catalytic activity">
    <reaction evidence="1">
        <text>2-phosphoglycolate + H2O = glycolate + phosphate</text>
        <dbReference type="Rhea" id="RHEA:14369"/>
        <dbReference type="ChEBI" id="CHEBI:15377"/>
        <dbReference type="ChEBI" id="CHEBI:29805"/>
        <dbReference type="ChEBI" id="CHEBI:43474"/>
        <dbReference type="ChEBI" id="CHEBI:58033"/>
        <dbReference type="EC" id="3.1.3.18"/>
    </reaction>
</comment>
<dbReference type="SFLD" id="SFLDS00003">
    <property type="entry name" value="Haloacid_Dehalogenase"/>
    <property type="match status" value="1"/>
</dbReference>
<dbReference type="SFLD" id="SFLDG01129">
    <property type="entry name" value="C1.5:_HAD__Beta-PGM__Phosphata"/>
    <property type="match status" value="1"/>
</dbReference>
<dbReference type="PANTHER" id="PTHR43434:SF1">
    <property type="entry name" value="PHOSPHOGLYCOLATE PHOSPHATASE"/>
    <property type="match status" value="1"/>
</dbReference>
<dbReference type="Pfam" id="PF00702">
    <property type="entry name" value="Hydrolase"/>
    <property type="match status" value="1"/>
</dbReference>
<evidence type="ECO:0000313" key="6">
    <source>
        <dbReference type="Proteomes" id="UP000698242"/>
    </source>
</evidence>
<evidence type="ECO:0000256" key="2">
    <source>
        <dbReference type="ARBA" id="ARBA00004818"/>
    </source>
</evidence>
<evidence type="ECO:0000256" key="1">
    <source>
        <dbReference type="ARBA" id="ARBA00000830"/>
    </source>
</evidence>
<dbReference type="InterPro" id="IPR050155">
    <property type="entry name" value="HAD-like_hydrolase_sf"/>
</dbReference>
<gene>
    <name evidence="5" type="ORF">PMES_00084</name>
</gene>
<comment type="pathway">
    <text evidence="2">Organic acid metabolism; glycolate biosynthesis; glycolate from 2-phosphoglycolate: step 1/1.</text>
</comment>
<dbReference type="AlphaFoldDB" id="A0A921TGM4"/>
<comment type="caution">
    <text evidence="5">The sequence shown here is derived from an EMBL/GenBank/DDBJ whole genome shotgun (WGS) entry which is preliminary data.</text>
</comment>
<dbReference type="Proteomes" id="UP000698242">
    <property type="component" value="Unassembled WGS sequence"/>
</dbReference>
<dbReference type="OrthoDB" id="9797743at2"/>
<dbReference type="EC" id="3.1.3.18" evidence="4"/>
<dbReference type="GO" id="GO:0005829">
    <property type="term" value="C:cytosol"/>
    <property type="evidence" value="ECO:0007669"/>
    <property type="project" value="TreeGrafter"/>
</dbReference>
<dbReference type="CDD" id="cd01427">
    <property type="entry name" value="HAD_like"/>
    <property type="match status" value="1"/>
</dbReference>
<dbReference type="InterPro" id="IPR036412">
    <property type="entry name" value="HAD-like_sf"/>
</dbReference>
<sequence length="262" mass="26886">MERQPKDAPRRPATGRNIAGILFDKDGTLFDFHATWSAWSREMIVELSAKDAGRAEAIAAALGFELASGRFLPGSPIIAETGAQIAARMLPYLPEWDRASLERRMDEAARAAPQAEAVPLVPLLQALAARGLALGVATNDAEAAARAQLERAGALGLLDFVAGYDSGHGGKPEPGQLLAFASAMALDPGSVAMIGDSLHDLKAARVAGMIAVGVLSGPARRDELAAAADVILPDIGALPAWLDGGAVPEPGQATGARGTGSG</sequence>
<dbReference type="SUPFAM" id="SSF56784">
    <property type="entry name" value="HAD-like"/>
    <property type="match status" value="1"/>
</dbReference>
<name>A0A921TGM4_9RHOB</name>
<protein>
    <recommendedName>
        <fullName evidence="4">phosphoglycolate phosphatase</fullName>
        <ecNumber evidence="4">3.1.3.18</ecNumber>
    </recommendedName>
</protein>
<dbReference type="Gene3D" id="1.10.150.240">
    <property type="entry name" value="Putative phosphatase, domain 2"/>
    <property type="match status" value="1"/>
</dbReference>
<proteinExistence type="inferred from homology"/>
<reference evidence="5" key="1">
    <citation type="submission" date="2013-03" db="EMBL/GenBank/DDBJ databases">
        <title>Genome Sequence of the Profundibacterium mesophilum strain KAUST100406-0324T from Red Sea, a novel genus in the family Rhodobacteraceae.</title>
        <authorList>
            <person name="Essack M."/>
            <person name="Alam I."/>
            <person name="Lafi F."/>
            <person name="Alawi W."/>
            <person name="Kamanu F."/>
            <person name="Al-Suwailem A."/>
            <person name="Lee O.O."/>
            <person name="Xu Y."/>
            <person name="Bajic V."/>
            <person name="Qian P.-Y."/>
            <person name="Archer J."/>
        </authorList>
    </citation>
    <scope>NUCLEOTIDE SEQUENCE</scope>
    <source>
        <strain evidence="5">KAUST100406-0324</strain>
    </source>
</reference>
<evidence type="ECO:0000256" key="3">
    <source>
        <dbReference type="ARBA" id="ARBA00006171"/>
    </source>
</evidence>
<dbReference type="GO" id="GO:0006281">
    <property type="term" value="P:DNA repair"/>
    <property type="evidence" value="ECO:0007669"/>
    <property type="project" value="TreeGrafter"/>
</dbReference>
<keyword evidence="6" id="KW-1185">Reference proteome</keyword>
<dbReference type="InterPro" id="IPR006439">
    <property type="entry name" value="HAD-SF_hydro_IA"/>
</dbReference>
<dbReference type="InterPro" id="IPR023198">
    <property type="entry name" value="PGP-like_dom2"/>
</dbReference>
<dbReference type="GO" id="GO:0008967">
    <property type="term" value="F:phosphoglycolate phosphatase activity"/>
    <property type="evidence" value="ECO:0007669"/>
    <property type="project" value="UniProtKB-EC"/>
</dbReference>
<evidence type="ECO:0000313" key="5">
    <source>
        <dbReference type="EMBL" id="KAF0677579.1"/>
    </source>
</evidence>
<dbReference type="InterPro" id="IPR023214">
    <property type="entry name" value="HAD_sf"/>
</dbReference>